<accession>A0A2H8TLH1</accession>
<dbReference type="Pfam" id="PF02944">
    <property type="entry name" value="BESS"/>
    <property type="match status" value="1"/>
</dbReference>
<dbReference type="InterPro" id="IPR004210">
    <property type="entry name" value="BESS_motif"/>
</dbReference>
<dbReference type="PROSITE" id="PS51031">
    <property type="entry name" value="BESS"/>
    <property type="match status" value="1"/>
</dbReference>
<sequence>MSGKGSLEVSRLIAEVHRRPELWDRQHPQHHNRSVLDHHWESVAAILGITGKAARGKWKNLKDHFRKEYKRCMTSLESDQEMSRWPYFHSMMFIKDQISHTVTNSAYLSDLQYQNIYPEVELKEEVSDEENPLNCLNIEYDNQNSVEVKSEHSNQDENISDDKHFLLSLLPMLSTLPMDKKLVARIAIETSLLNIAYPDLNTVDNFHSGQTTGTTQTSPKKTEKRKKMIEDELHPRKRSLNSKNIY</sequence>
<dbReference type="PANTHER" id="PTHR12243:SF69">
    <property type="entry name" value="SI:CH73-59F11.3"/>
    <property type="match status" value="1"/>
</dbReference>
<proteinExistence type="predicted"/>
<dbReference type="InterPro" id="IPR039353">
    <property type="entry name" value="TF_Adf1"/>
</dbReference>
<dbReference type="InterPro" id="IPR006578">
    <property type="entry name" value="MADF-dom"/>
</dbReference>
<gene>
    <name evidence="5" type="primary">Adf1_3</name>
</gene>
<protein>
    <submittedName>
        <fullName evidence="5">Transcription factor Adf-1</fullName>
    </submittedName>
</protein>
<feature type="domain" description="MADF" evidence="3">
    <location>
        <begin position="11"/>
        <end position="99"/>
    </location>
</feature>
<name>A0A2H8TLH1_9HEMI</name>
<evidence type="ECO:0000313" key="5">
    <source>
        <dbReference type="EMBL" id="MBW14994.1"/>
    </source>
</evidence>
<dbReference type="EMBL" id="GFXV01003189">
    <property type="protein sequence ID" value="MBW14994.1"/>
    <property type="molecule type" value="Transcribed_RNA"/>
</dbReference>
<dbReference type="GO" id="GO:0006357">
    <property type="term" value="P:regulation of transcription by RNA polymerase II"/>
    <property type="evidence" value="ECO:0007669"/>
    <property type="project" value="TreeGrafter"/>
</dbReference>
<feature type="domain" description="BESS" evidence="4">
    <location>
        <begin position="159"/>
        <end position="198"/>
    </location>
</feature>
<dbReference type="Pfam" id="PF10545">
    <property type="entry name" value="MADF_DNA_bdg"/>
    <property type="match status" value="1"/>
</dbReference>
<evidence type="ECO:0000259" key="4">
    <source>
        <dbReference type="PROSITE" id="PS51031"/>
    </source>
</evidence>
<dbReference type="AlphaFoldDB" id="A0A2H8TLH1"/>
<dbReference type="GO" id="GO:0005667">
    <property type="term" value="C:transcription regulator complex"/>
    <property type="evidence" value="ECO:0007669"/>
    <property type="project" value="TreeGrafter"/>
</dbReference>
<feature type="compositionally biased region" description="Low complexity" evidence="2">
    <location>
        <begin position="208"/>
        <end position="218"/>
    </location>
</feature>
<feature type="region of interest" description="Disordered" evidence="2">
    <location>
        <begin position="206"/>
        <end position="246"/>
    </location>
</feature>
<dbReference type="GO" id="GO:0005634">
    <property type="term" value="C:nucleus"/>
    <property type="evidence" value="ECO:0007669"/>
    <property type="project" value="UniProtKB-SubCell"/>
</dbReference>
<evidence type="ECO:0000256" key="1">
    <source>
        <dbReference type="PROSITE-ProRule" id="PRU00371"/>
    </source>
</evidence>
<dbReference type="PANTHER" id="PTHR12243">
    <property type="entry name" value="MADF DOMAIN TRANSCRIPTION FACTOR"/>
    <property type="match status" value="1"/>
</dbReference>
<dbReference type="SMART" id="SM00595">
    <property type="entry name" value="MADF"/>
    <property type="match status" value="1"/>
</dbReference>
<organism evidence="5">
    <name type="scientific">Melanaphis sacchari</name>
    <dbReference type="NCBI Taxonomy" id="742174"/>
    <lineage>
        <taxon>Eukaryota</taxon>
        <taxon>Metazoa</taxon>
        <taxon>Ecdysozoa</taxon>
        <taxon>Arthropoda</taxon>
        <taxon>Hexapoda</taxon>
        <taxon>Insecta</taxon>
        <taxon>Pterygota</taxon>
        <taxon>Neoptera</taxon>
        <taxon>Paraneoptera</taxon>
        <taxon>Hemiptera</taxon>
        <taxon>Sternorrhyncha</taxon>
        <taxon>Aphidomorpha</taxon>
        <taxon>Aphidoidea</taxon>
        <taxon>Aphididae</taxon>
        <taxon>Aphidini</taxon>
        <taxon>Melanaphis</taxon>
    </lineage>
</organism>
<dbReference type="PROSITE" id="PS51029">
    <property type="entry name" value="MADF"/>
    <property type="match status" value="1"/>
</dbReference>
<evidence type="ECO:0000259" key="3">
    <source>
        <dbReference type="PROSITE" id="PS51029"/>
    </source>
</evidence>
<comment type="subcellular location">
    <subcellularLocation>
        <location evidence="1">Nucleus</location>
    </subcellularLocation>
</comment>
<reference evidence="5" key="1">
    <citation type="submission" date="2017-10" db="EMBL/GenBank/DDBJ databases">
        <title>Transcriptome Assembly of Sugarcane Aphid Adults.</title>
        <authorList>
            <person name="Scully E.D."/>
            <person name="Palmer N.A."/>
            <person name="Geib S.M."/>
            <person name="Sarath G."/>
            <person name="Sattler S.E."/>
        </authorList>
    </citation>
    <scope>NUCLEOTIDE SEQUENCE</scope>
    <source>
        <tissue evidence="5">Whole body</tissue>
    </source>
</reference>
<keyword evidence="1" id="KW-0539">Nucleus</keyword>
<evidence type="ECO:0000256" key="2">
    <source>
        <dbReference type="SAM" id="MobiDB-lite"/>
    </source>
</evidence>
<dbReference type="OrthoDB" id="6159213at2759"/>
<dbReference type="GO" id="GO:0003677">
    <property type="term" value="F:DNA binding"/>
    <property type="evidence" value="ECO:0007669"/>
    <property type="project" value="InterPro"/>
</dbReference>